<sequence>MKLLFQQQLLQEPVTPHDSPARQYVRGWAEAGLIANVSTRMALLDTGTQQLAVSINDGHDPEDNCYVVSPRTAYSGYAREELKRLGRPWLTRPLSALTRGVDALLSSAKVDKLVQVNNWLLSTNLYPADWDLSELPQISAFLQRTFPDHALCFRSINEFSNRELKQRLRALGFLSIPSRQVYVFDGRSGVDAPFLRHHNTRLDRTLLRRSPYEVVPGAALNDSDFLRVEQLYNLLYLDKYCRLNPHYSARWMQRGQREGWLEMRVLRTPDGRIDGALGWFANDSTLSTPIVGYDTALPQKAGLYRQLTCLCLLEAAERRTVLNFSSGAAGFKRLRGGQPQIEYSLIKVAHLSWGRRWIWRLLSVLLHGIGVPLMRTLKL</sequence>
<dbReference type="OrthoDB" id="9809725at2"/>
<gene>
    <name evidence="1" type="ORF">AUC60_02000</name>
</gene>
<evidence type="ECO:0000313" key="1">
    <source>
        <dbReference type="EMBL" id="OUM75895.1"/>
    </source>
</evidence>
<organism evidence="1 2">
    <name type="scientific">Pseudomonas caspiana</name>
    <dbReference type="NCBI Taxonomy" id="1451454"/>
    <lineage>
        <taxon>Bacteria</taxon>
        <taxon>Pseudomonadati</taxon>
        <taxon>Pseudomonadota</taxon>
        <taxon>Gammaproteobacteria</taxon>
        <taxon>Pseudomonadales</taxon>
        <taxon>Pseudomonadaceae</taxon>
        <taxon>Pseudomonas</taxon>
    </lineage>
</organism>
<dbReference type="RefSeq" id="WP_087264409.1">
    <property type="nucleotide sequence ID" value="NZ_JBJGBV010000001.1"/>
</dbReference>
<dbReference type="Proteomes" id="UP000195440">
    <property type="component" value="Unassembled WGS sequence"/>
</dbReference>
<protein>
    <submittedName>
        <fullName evidence="1">Uncharacterized protein</fullName>
    </submittedName>
</protein>
<name>A0A1Y3P7U6_9PSED</name>
<reference evidence="1 2" key="1">
    <citation type="journal article" date="2017" name="Syst. Appl. Microbiol.">
        <title>Pseudomonas caspiana sp. nov., a citrus pathogen in the Pseudomonas syringae phylogenetic group.</title>
        <authorList>
            <person name="Busquets A."/>
            <person name="Gomila M."/>
            <person name="Beiki F."/>
            <person name="Mulet M."/>
            <person name="Rahimian H."/>
            <person name="Garcia-Valdes E."/>
            <person name="Lalucat J."/>
        </authorList>
    </citation>
    <scope>NUCLEOTIDE SEQUENCE [LARGE SCALE GENOMIC DNA]</scope>
    <source>
        <strain evidence="1 2">FBF102</strain>
    </source>
</reference>
<comment type="caution">
    <text evidence="1">The sequence shown here is derived from an EMBL/GenBank/DDBJ whole genome shotgun (WGS) entry which is preliminary data.</text>
</comment>
<proteinExistence type="predicted"/>
<evidence type="ECO:0000313" key="2">
    <source>
        <dbReference type="Proteomes" id="UP000195440"/>
    </source>
</evidence>
<keyword evidence="2" id="KW-1185">Reference proteome</keyword>
<dbReference type="EMBL" id="LOHF01000001">
    <property type="protein sequence ID" value="OUM75895.1"/>
    <property type="molecule type" value="Genomic_DNA"/>
</dbReference>
<accession>A0A1Y3P7U6</accession>
<dbReference type="AlphaFoldDB" id="A0A1Y3P7U6"/>